<proteinExistence type="predicted"/>
<organism evidence="3 4">
    <name type="scientific">Molorchus minor</name>
    <dbReference type="NCBI Taxonomy" id="1323400"/>
    <lineage>
        <taxon>Eukaryota</taxon>
        <taxon>Metazoa</taxon>
        <taxon>Ecdysozoa</taxon>
        <taxon>Arthropoda</taxon>
        <taxon>Hexapoda</taxon>
        <taxon>Insecta</taxon>
        <taxon>Pterygota</taxon>
        <taxon>Neoptera</taxon>
        <taxon>Endopterygota</taxon>
        <taxon>Coleoptera</taxon>
        <taxon>Polyphaga</taxon>
        <taxon>Cucujiformia</taxon>
        <taxon>Chrysomeloidea</taxon>
        <taxon>Cerambycidae</taxon>
        <taxon>Lamiinae</taxon>
        <taxon>Monochamini</taxon>
        <taxon>Molorchus</taxon>
    </lineage>
</organism>
<evidence type="ECO:0000256" key="2">
    <source>
        <dbReference type="SAM" id="SignalP"/>
    </source>
</evidence>
<feature type="region of interest" description="Disordered" evidence="1">
    <location>
        <begin position="80"/>
        <end position="102"/>
    </location>
</feature>
<gene>
    <name evidence="3" type="ORF">NQ317_009665</name>
</gene>
<keyword evidence="2" id="KW-0732">Signal</keyword>
<dbReference type="Proteomes" id="UP001162164">
    <property type="component" value="Unassembled WGS sequence"/>
</dbReference>
<keyword evidence="4" id="KW-1185">Reference proteome</keyword>
<comment type="caution">
    <text evidence="3">The sequence shown here is derived from an EMBL/GenBank/DDBJ whole genome shotgun (WGS) entry which is preliminary data.</text>
</comment>
<evidence type="ECO:0000313" key="4">
    <source>
        <dbReference type="Proteomes" id="UP001162164"/>
    </source>
</evidence>
<evidence type="ECO:0000256" key="1">
    <source>
        <dbReference type="SAM" id="MobiDB-lite"/>
    </source>
</evidence>
<feature type="chain" id="PRO_5046381669" evidence="2">
    <location>
        <begin position="25"/>
        <end position="358"/>
    </location>
</feature>
<dbReference type="EMBL" id="JAPWTJ010000466">
    <property type="protein sequence ID" value="KAJ8978177.1"/>
    <property type="molecule type" value="Genomic_DNA"/>
</dbReference>
<feature type="signal peptide" evidence="2">
    <location>
        <begin position="1"/>
        <end position="24"/>
    </location>
</feature>
<protein>
    <submittedName>
        <fullName evidence="3">Uncharacterized protein</fullName>
    </submittedName>
</protein>
<name>A0ABQ9JJX0_9CUCU</name>
<accession>A0ABQ9JJX0</accession>
<evidence type="ECO:0000313" key="3">
    <source>
        <dbReference type="EMBL" id="KAJ8978177.1"/>
    </source>
</evidence>
<sequence length="358" mass="41014">MLVGAKMKFLLFFMVSAFFVSVYSFGGNEDRFIKKIRHDEVPVLYLQIYESCFGEEVVKQIRKEMKQACAKCATLDTLPMAHPSTPAPPEERPQEDQAPNSVYHQTQPSFDVEKLHQAIMAFRPNPVQQPSYRPYPGIAPANFYSPPYGNPGFPLATPMFYPAYQQQPAFGPYGFPVVGQQLFGNRVSRDMDIRNQLEAITSKMSGKVRNVTCVMQELGYLDDNLEPNYAKISERIGNLPVGEGLRRDMQDGVTFCQQFSQCVPEIKKEKSPLSRELIRPMFFFKCYKHKKLEACIMKDVREKYSEMTDDELDSDIEVRRSKGMRMSNDSEKEIEDMSDSIYEFLYASDSGFDIDGLL</sequence>
<reference evidence="3" key="1">
    <citation type="journal article" date="2023" name="Insect Mol. Biol.">
        <title>Genome sequencing provides insights into the evolution of gene families encoding plant cell wall-degrading enzymes in longhorned beetles.</title>
        <authorList>
            <person name="Shin N.R."/>
            <person name="Okamura Y."/>
            <person name="Kirsch R."/>
            <person name="Pauchet Y."/>
        </authorList>
    </citation>
    <scope>NUCLEOTIDE SEQUENCE</scope>
    <source>
        <strain evidence="3">MMC_N1</strain>
    </source>
</reference>